<feature type="region of interest" description="Disordered" evidence="1">
    <location>
        <begin position="310"/>
        <end position="404"/>
    </location>
</feature>
<organism evidence="3 4">
    <name type="scientific">Elysia crispata</name>
    <name type="common">lettuce slug</name>
    <dbReference type="NCBI Taxonomy" id="231223"/>
    <lineage>
        <taxon>Eukaryota</taxon>
        <taxon>Metazoa</taxon>
        <taxon>Spiralia</taxon>
        <taxon>Lophotrochozoa</taxon>
        <taxon>Mollusca</taxon>
        <taxon>Gastropoda</taxon>
        <taxon>Heterobranchia</taxon>
        <taxon>Euthyneura</taxon>
        <taxon>Panpulmonata</taxon>
        <taxon>Sacoglossa</taxon>
        <taxon>Placobranchoidea</taxon>
        <taxon>Plakobranchidae</taxon>
        <taxon>Elysia</taxon>
    </lineage>
</organism>
<dbReference type="InterPro" id="IPR009048">
    <property type="entry name" value="A-macroglobulin_rcpt-bd"/>
</dbReference>
<evidence type="ECO:0000313" key="4">
    <source>
        <dbReference type="Proteomes" id="UP001283361"/>
    </source>
</evidence>
<evidence type="ECO:0000256" key="1">
    <source>
        <dbReference type="SAM" id="MobiDB-lite"/>
    </source>
</evidence>
<evidence type="ECO:0000313" key="3">
    <source>
        <dbReference type="EMBL" id="KAK3720942.1"/>
    </source>
</evidence>
<dbReference type="PANTHER" id="PTHR11412">
    <property type="entry name" value="MACROGLOBULIN / COMPLEMENT"/>
    <property type="match status" value="1"/>
</dbReference>
<gene>
    <name evidence="3" type="ORF">RRG08_047508</name>
</gene>
<feature type="compositionally biased region" description="Low complexity" evidence="1">
    <location>
        <begin position="365"/>
        <end position="374"/>
    </location>
</feature>
<feature type="compositionally biased region" description="Polar residues" evidence="1">
    <location>
        <begin position="375"/>
        <end position="389"/>
    </location>
</feature>
<name>A0AAE0XWP9_9GAST</name>
<dbReference type="Pfam" id="PF07678">
    <property type="entry name" value="TED_complement"/>
    <property type="match status" value="1"/>
</dbReference>
<accession>A0AAE0XWP9</accession>
<dbReference type="Pfam" id="PF01759">
    <property type="entry name" value="NTR"/>
    <property type="match status" value="1"/>
</dbReference>
<dbReference type="GO" id="GO:0005615">
    <property type="term" value="C:extracellular space"/>
    <property type="evidence" value="ECO:0007669"/>
    <property type="project" value="InterPro"/>
</dbReference>
<dbReference type="AlphaFoldDB" id="A0AAE0XWP9"/>
<feature type="compositionally biased region" description="Polar residues" evidence="1">
    <location>
        <begin position="324"/>
        <end position="339"/>
    </location>
</feature>
<dbReference type="Gene3D" id="1.50.10.20">
    <property type="match status" value="1"/>
</dbReference>
<protein>
    <recommendedName>
        <fullName evidence="2">Alpha-macroglobulin receptor-binding domain-containing protein</fullName>
    </recommendedName>
</protein>
<proteinExistence type="predicted"/>
<comment type="caution">
    <text evidence="3">The sequence shown here is derived from an EMBL/GenBank/DDBJ whole genome shotgun (WGS) entry which is preliminary data.</text>
</comment>
<dbReference type="Gene3D" id="2.60.40.690">
    <property type="entry name" value="Alpha-macroglobulin, receptor-binding domain"/>
    <property type="match status" value="1"/>
</dbReference>
<dbReference type="InterPro" id="IPR011626">
    <property type="entry name" value="Alpha-macroglobulin_TED"/>
</dbReference>
<evidence type="ECO:0000259" key="2">
    <source>
        <dbReference type="SMART" id="SM01361"/>
    </source>
</evidence>
<dbReference type="InterPro" id="IPR050473">
    <property type="entry name" value="A2M/Complement_sys"/>
</dbReference>
<feature type="compositionally biased region" description="Basic residues" evidence="1">
    <location>
        <begin position="314"/>
        <end position="323"/>
    </location>
</feature>
<keyword evidence="4" id="KW-1185">Reference proteome</keyword>
<feature type="compositionally biased region" description="Basic residues" evidence="1">
    <location>
        <begin position="352"/>
        <end position="364"/>
    </location>
</feature>
<dbReference type="InterPro" id="IPR036595">
    <property type="entry name" value="A-macroglobulin_rcpt-bd_sf"/>
</dbReference>
<dbReference type="Pfam" id="PF07677">
    <property type="entry name" value="A2M_recep"/>
    <property type="match status" value="1"/>
</dbReference>
<sequence length="695" mass="78462">MKEDHLILMSGMVTYLEDHLHMIQQPMVLAKAVYALDLFEEGSEVSNKGVEKLWRMKRKNELDQYYWAEKDDDDDNSGSVPFWYQLGAKASSIEATSYALLVFLQRRGQMEHIDSIADWLVGQRNENGAFVGAMDSMVAIQALSRYSLVKRQEELQKIDLSCNVSSERFTDRQTHSFRFTQQDATSPKSVDNVPVGHKLEVLTQGKGLGQMHVNVEYNVPVDRNANCHFNISVEVKQTQIPSTSKEDIMSNPICHSCGIGCHDKSPDKEEESVRELRNMLAVDPGHETRRILRDCSGKLILNDPLRSSLLPARGTRRTNKRKVTQASKYQPGTPTSVNCHKTFHHIFPTVPNRRRISAPNRRRISPPNRSVPSPATSSRSTNISNQTGQTRHRPKRSSRNHVTASKRSICIHVCLRYMQEGSSGRTSIEVEMLTGYLPVMSDLERIENQPNIRNVQFLHNRDTLVVQFDKIPSDTETCFGFRATDEQEVGKPTPATVVLREAGLPQPSCAKEYNPPQGEESLQMFCADFSNKDRGECKCYSGKCSSCLPTPGPKAKMHLGTLITMACEADVGYELKLTKKTDKNQWVEIDATVIHANKTGSHVAQSNEKIKLITPKSCTCPYYYYKPGEESKDMMYLLSPDVETLVDRSGRTVYRYLLDEKSKILRVSHSAKETLQSSSPAASHYDLETAFLRCN</sequence>
<dbReference type="InterPro" id="IPR008930">
    <property type="entry name" value="Terpenoid_cyclase/PrenylTrfase"/>
</dbReference>
<dbReference type="SUPFAM" id="SSF48239">
    <property type="entry name" value="Terpenoid cyclases/Protein prenyltransferases"/>
    <property type="match status" value="1"/>
</dbReference>
<dbReference type="SMART" id="SM01361">
    <property type="entry name" value="A2M_recep"/>
    <property type="match status" value="1"/>
</dbReference>
<dbReference type="SUPFAM" id="SSF50242">
    <property type="entry name" value="TIMP-like"/>
    <property type="match status" value="1"/>
</dbReference>
<dbReference type="InterPro" id="IPR018933">
    <property type="entry name" value="Netrin_module_non-TIMP"/>
</dbReference>
<feature type="domain" description="Alpha-macroglobulin receptor-binding" evidence="2">
    <location>
        <begin position="426"/>
        <end position="513"/>
    </location>
</feature>
<dbReference type="PANTHER" id="PTHR11412:SF166">
    <property type="entry name" value="NTR DOMAIN-CONTAINING PROTEIN"/>
    <property type="match status" value="1"/>
</dbReference>
<dbReference type="Gene3D" id="2.40.50.120">
    <property type="match status" value="1"/>
</dbReference>
<dbReference type="SUPFAM" id="SSF49410">
    <property type="entry name" value="Alpha-macroglobulin receptor domain"/>
    <property type="match status" value="1"/>
</dbReference>
<dbReference type="InterPro" id="IPR008993">
    <property type="entry name" value="TIMP-like_OB-fold"/>
</dbReference>
<feature type="compositionally biased region" description="Basic residues" evidence="1">
    <location>
        <begin position="390"/>
        <end position="399"/>
    </location>
</feature>
<dbReference type="EMBL" id="JAWDGP010007402">
    <property type="protein sequence ID" value="KAK3720942.1"/>
    <property type="molecule type" value="Genomic_DNA"/>
</dbReference>
<dbReference type="Proteomes" id="UP001283361">
    <property type="component" value="Unassembled WGS sequence"/>
</dbReference>
<reference evidence="3" key="1">
    <citation type="journal article" date="2023" name="G3 (Bethesda)">
        <title>A reference genome for the long-term kleptoplast-retaining sea slug Elysia crispata morphotype clarki.</title>
        <authorList>
            <person name="Eastman K.E."/>
            <person name="Pendleton A.L."/>
            <person name="Shaikh M.A."/>
            <person name="Suttiyut T."/>
            <person name="Ogas R."/>
            <person name="Tomko P."/>
            <person name="Gavelis G."/>
            <person name="Widhalm J.R."/>
            <person name="Wisecaver J.H."/>
        </authorList>
    </citation>
    <scope>NUCLEOTIDE SEQUENCE</scope>
    <source>
        <strain evidence="3">ECLA1</strain>
    </source>
</reference>